<organism evidence="2 3">
    <name type="scientific">Liquorilactobacillus hordei</name>
    <dbReference type="NCBI Taxonomy" id="468911"/>
    <lineage>
        <taxon>Bacteria</taxon>
        <taxon>Bacillati</taxon>
        <taxon>Bacillota</taxon>
        <taxon>Bacilli</taxon>
        <taxon>Lactobacillales</taxon>
        <taxon>Lactobacillaceae</taxon>
        <taxon>Liquorilactobacillus</taxon>
    </lineage>
</organism>
<gene>
    <name evidence="2" type="ORF">BSQ49_05530</name>
</gene>
<dbReference type="InterPro" id="IPR000639">
    <property type="entry name" value="Epox_hydrolase-like"/>
</dbReference>
<feature type="domain" description="AB hydrolase-1" evidence="1">
    <location>
        <begin position="21"/>
        <end position="256"/>
    </location>
</feature>
<dbReference type="GO" id="GO:0016787">
    <property type="term" value="F:hydrolase activity"/>
    <property type="evidence" value="ECO:0007669"/>
    <property type="project" value="UniProtKB-KW"/>
</dbReference>
<dbReference type="EMBL" id="CP018176">
    <property type="protein sequence ID" value="AUJ29702.1"/>
    <property type="molecule type" value="Genomic_DNA"/>
</dbReference>
<dbReference type="RefSeq" id="WP_141053370.1">
    <property type="nucleotide sequence ID" value="NZ_CP018176.1"/>
</dbReference>
<keyword evidence="2" id="KW-0378">Hydrolase</keyword>
<dbReference type="SUPFAM" id="SSF53474">
    <property type="entry name" value="alpha/beta-Hydrolases"/>
    <property type="match status" value="1"/>
</dbReference>
<name>A0A3Q8CXH4_9LACO</name>
<dbReference type="InterPro" id="IPR050266">
    <property type="entry name" value="AB_hydrolase_sf"/>
</dbReference>
<dbReference type="InterPro" id="IPR029058">
    <property type="entry name" value="AB_hydrolase_fold"/>
</dbReference>
<dbReference type="Gene3D" id="3.40.50.1820">
    <property type="entry name" value="alpha/beta hydrolase"/>
    <property type="match status" value="1"/>
</dbReference>
<dbReference type="Proteomes" id="UP000314960">
    <property type="component" value="Chromosome"/>
</dbReference>
<evidence type="ECO:0000259" key="1">
    <source>
        <dbReference type="Pfam" id="PF12697"/>
    </source>
</evidence>
<evidence type="ECO:0000313" key="2">
    <source>
        <dbReference type="EMBL" id="AUJ29702.1"/>
    </source>
</evidence>
<dbReference type="KEGG" id="lhw:BSQ49_05530"/>
<accession>A0A3Q8CXH4</accession>
<dbReference type="InterPro" id="IPR000073">
    <property type="entry name" value="AB_hydrolase_1"/>
</dbReference>
<proteinExistence type="predicted"/>
<dbReference type="PRINTS" id="PR00111">
    <property type="entry name" value="ABHYDROLASE"/>
</dbReference>
<dbReference type="PANTHER" id="PTHR43798:SF6">
    <property type="entry name" value="HYDROLASE, PUTATIVE (AFU_ORTHOLOGUE AFUA_4G13070)-RELATED"/>
    <property type="match status" value="1"/>
</dbReference>
<dbReference type="PRINTS" id="PR00412">
    <property type="entry name" value="EPOXHYDRLASE"/>
</dbReference>
<dbReference type="Pfam" id="PF12697">
    <property type="entry name" value="Abhydrolase_6"/>
    <property type="match status" value="1"/>
</dbReference>
<sequence>MQQLVNNNLIHYEIIGTGVPVVFLHGLCLDLNSMKYQYEPAFTGKNYQRIYVDLPGMGKSQSFYDVQPSGDYLVELIIKFLDAIKINNFYLCGHSYGGYLSLGIAHKYSERVKGLFLTCPVVTANSNQRIIETHINIQKDGFEVPNNEYTEDFIGMNVMINEVSWQKYVTEVVPGLKNCDFKFIKNLQADNFYHYEFKNEHELKKWESDIPTFLLLGKHDQIVGFKEQVSMAHNFNRCDLLILEQAGHNLPIDQPKMLENCIDYFFD</sequence>
<protein>
    <submittedName>
        <fullName evidence="2">Alpha/beta hydrolase</fullName>
    </submittedName>
</protein>
<evidence type="ECO:0000313" key="3">
    <source>
        <dbReference type="Proteomes" id="UP000314960"/>
    </source>
</evidence>
<dbReference type="AlphaFoldDB" id="A0A3Q8CXH4"/>
<dbReference type="PANTHER" id="PTHR43798">
    <property type="entry name" value="MONOACYLGLYCEROL LIPASE"/>
    <property type="match status" value="1"/>
</dbReference>
<reference evidence="2 3" key="1">
    <citation type="submission" date="2016-11" db="EMBL/GenBank/DDBJ databases">
        <title>Interaction between Lactobacillus species and yeast in water kefir.</title>
        <authorList>
            <person name="Behr J."/>
            <person name="Xu D."/>
            <person name="Vogel R.F."/>
        </authorList>
    </citation>
    <scope>NUCLEOTIDE SEQUENCE [LARGE SCALE GENOMIC DNA]</scope>
    <source>
        <strain evidence="2 3">TMW 1.1822</strain>
    </source>
</reference>